<evidence type="ECO:0000313" key="3">
    <source>
        <dbReference type="EMBL" id="PLW37777.1"/>
    </source>
</evidence>
<proteinExistence type="predicted"/>
<evidence type="ECO:0000256" key="1">
    <source>
        <dbReference type="SAM" id="SignalP"/>
    </source>
</evidence>
<feature type="signal peptide" evidence="1">
    <location>
        <begin position="1"/>
        <end position="20"/>
    </location>
</feature>
<evidence type="ECO:0000313" key="2">
    <source>
        <dbReference type="EMBL" id="PLW34173.1"/>
    </source>
</evidence>
<dbReference type="EMBL" id="PGCI01000203">
    <property type="protein sequence ID" value="PLW34173.1"/>
    <property type="molecule type" value="Genomic_DNA"/>
</dbReference>
<dbReference type="AlphaFoldDB" id="A0A2N5U8W0"/>
<reference evidence="4 5" key="1">
    <citation type="submission" date="2017-11" db="EMBL/GenBank/DDBJ databases">
        <title>De novo assembly and phasing of dikaryotic genomes from two isolates of Puccinia coronata f. sp. avenae, the causal agent of oat crown rust.</title>
        <authorList>
            <person name="Miller M.E."/>
            <person name="Zhang Y."/>
            <person name="Omidvar V."/>
            <person name="Sperschneider J."/>
            <person name="Schwessinger B."/>
            <person name="Raley C."/>
            <person name="Palmer J.M."/>
            <person name="Garnica D."/>
            <person name="Upadhyaya N."/>
            <person name="Rathjen J."/>
            <person name="Taylor J.M."/>
            <person name="Park R.F."/>
            <person name="Dodds P.N."/>
            <person name="Hirsch C.D."/>
            <person name="Kianian S.F."/>
            <person name="Figueroa M."/>
        </authorList>
    </citation>
    <scope>NUCLEOTIDE SEQUENCE [LARGE SCALE GENOMIC DNA]</scope>
    <source>
        <strain evidence="3">12NC29</strain>
        <strain evidence="2">12SD80</strain>
    </source>
</reference>
<name>A0A2N5U8W0_9BASI</name>
<evidence type="ECO:0000313" key="4">
    <source>
        <dbReference type="Proteomes" id="UP000235388"/>
    </source>
</evidence>
<keyword evidence="4" id="KW-1185">Reference proteome</keyword>
<comment type="caution">
    <text evidence="2">The sequence shown here is derived from an EMBL/GenBank/DDBJ whole genome shotgun (WGS) entry which is preliminary data.</text>
</comment>
<sequence>MQLLPSLIALVATAAGLISAQDATGSADIGFKCNHQYATAGQTSPFCAVPGQDSFSYFAPASPVGRSPPDHYECPNAPNPAEASHYCCTPNTINPPYYKTPRSKQQVKDYCAQVPKTKSTNEYSDAGDVTR</sequence>
<feature type="chain" id="PRO_5015083807" evidence="1">
    <location>
        <begin position="21"/>
        <end position="131"/>
    </location>
</feature>
<protein>
    <submittedName>
        <fullName evidence="2">Uncharacterized protein</fullName>
    </submittedName>
</protein>
<dbReference type="Proteomes" id="UP000235392">
    <property type="component" value="Unassembled WGS sequence"/>
</dbReference>
<evidence type="ECO:0000313" key="5">
    <source>
        <dbReference type="Proteomes" id="UP000235392"/>
    </source>
</evidence>
<dbReference type="Proteomes" id="UP000235388">
    <property type="component" value="Unassembled WGS sequence"/>
</dbReference>
<accession>A0A2N5U8W0</accession>
<organism evidence="2 5">
    <name type="scientific">Puccinia coronata f. sp. avenae</name>
    <dbReference type="NCBI Taxonomy" id="200324"/>
    <lineage>
        <taxon>Eukaryota</taxon>
        <taxon>Fungi</taxon>
        <taxon>Dikarya</taxon>
        <taxon>Basidiomycota</taxon>
        <taxon>Pucciniomycotina</taxon>
        <taxon>Pucciniomycetes</taxon>
        <taxon>Pucciniales</taxon>
        <taxon>Pucciniaceae</taxon>
        <taxon>Puccinia</taxon>
    </lineage>
</organism>
<gene>
    <name evidence="3" type="ORF">PCANC_18054</name>
    <name evidence="2" type="ORF">PCASD_13315</name>
</gene>
<keyword evidence="1" id="KW-0732">Signal</keyword>
<dbReference type="EMBL" id="PGCJ01000217">
    <property type="protein sequence ID" value="PLW37777.1"/>
    <property type="molecule type" value="Genomic_DNA"/>
</dbReference>